<evidence type="ECO:0000256" key="4">
    <source>
        <dbReference type="PROSITE-ProRule" id="PRU00276"/>
    </source>
</evidence>
<gene>
    <name evidence="8" type="ORF">CU098_005984</name>
</gene>
<feature type="domain" description="Disintegrin" evidence="6">
    <location>
        <begin position="317"/>
        <end position="403"/>
    </location>
</feature>
<evidence type="ECO:0000259" key="7">
    <source>
        <dbReference type="PROSITE" id="PS50215"/>
    </source>
</evidence>
<dbReference type="Proteomes" id="UP000253551">
    <property type="component" value="Unassembled WGS sequence"/>
</dbReference>
<dbReference type="GO" id="GO:0046872">
    <property type="term" value="F:metal ion binding"/>
    <property type="evidence" value="ECO:0007669"/>
    <property type="project" value="UniProtKB-KW"/>
</dbReference>
<proteinExistence type="predicted"/>
<reference evidence="8 9" key="1">
    <citation type="journal article" date="2018" name="G3 (Bethesda)">
        <title>Phylogenetic and Phylogenomic Definition of Rhizopus Species.</title>
        <authorList>
            <person name="Gryganskyi A.P."/>
            <person name="Golan J."/>
            <person name="Dolatabadi S."/>
            <person name="Mondo S."/>
            <person name="Robb S."/>
            <person name="Idnurm A."/>
            <person name="Muszewska A."/>
            <person name="Steczkiewicz K."/>
            <person name="Masonjones S."/>
            <person name="Liao H.L."/>
            <person name="Gajdeczka M.T."/>
            <person name="Anike F."/>
            <person name="Vuek A."/>
            <person name="Anishchenko I.M."/>
            <person name="Voigt K."/>
            <person name="de Hoog G.S."/>
            <person name="Smith M.E."/>
            <person name="Heitman J."/>
            <person name="Vilgalys R."/>
            <person name="Stajich J.E."/>
        </authorList>
    </citation>
    <scope>NUCLEOTIDE SEQUENCE [LARGE SCALE GENOMIC DNA]</scope>
    <source>
        <strain evidence="8 9">LSU 92-RS-03</strain>
    </source>
</reference>
<dbReference type="Gene3D" id="3.40.390.10">
    <property type="entry name" value="Collagenase (Catalytic Domain)"/>
    <property type="match status" value="1"/>
</dbReference>
<protein>
    <recommendedName>
        <fullName evidence="3">Disintegrin and metalloproteinase domain-containing protein B</fullName>
    </recommendedName>
</protein>
<dbReference type="InterPro" id="IPR036436">
    <property type="entry name" value="Disintegrin_dom_sf"/>
</dbReference>
<comment type="caution">
    <text evidence="8">The sequence shown here is derived from an EMBL/GenBank/DDBJ whole genome shotgun (WGS) entry which is preliminary data.</text>
</comment>
<dbReference type="PANTHER" id="PTHR11905:SF159">
    <property type="entry name" value="ADAM METALLOPROTEASE"/>
    <property type="match status" value="1"/>
</dbReference>
<sequence>TTNYNLVKRSDDVPATPGKMVIYRDSDTSPVLKRDDHQHHQCGFDNMLHPALSSSSLVKRDESFFSQNTFSGCPTTRKINYMGAAADCTYVQYYKNVNNARIQIINNFNMASAVFEDTFNISLGLINITIMDTSCPSKVDPEIAWNRACDATYALNNRLSDFSRWRSKMKNDGAGLWHLMTDCPTGVEVGLAWLRQLCNSGSELQMTVDGKKQYVSGAGVSAVTRDEWKVVAHEIGHGFGAIHDCSAADCPCEGADCQCCQLDGDQCQTTGYLMSAISNSSAESFSPCSVKTICRAFPSVATCLYDPEQQKRPVYTLNSCGNGIKEEDEECDTGGEDTPCCDAKTCKFKKDAVCEDKTDDGCCHNCQIRPKTHMCRAAATPCDVSEYCTGDSPICPNDRYLRDGTICGLNGLKCASGQCTSRDEQCLSRGFVMNITQSCRTNNEECKLLCNSPDSDKCLIFSGNFIDGTPCGFGGRCHDGDCRNGGAVGSSLLYLREHLQVAIPVMLVLFMILCAVGYLLFCYGCWRCPGYKERQRKREYYSSELQPPTTGLFVSQRICTVILLHLDCS</sequence>
<dbReference type="EMBL" id="PJQM01004149">
    <property type="protein sequence ID" value="RCH85526.1"/>
    <property type="molecule type" value="Genomic_DNA"/>
</dbReference>
<feature type="binding site" evidence="4">
    <location>
        <position position="243"/>
    </location>
    <ligand>
        <name>Zn(2+)</name>
        <dbReference type="ChEBI" id="CHEBI:29105"/>
        <note>catalytic</note>
    </ligand>
</feature>
<dbReference type="AlphaFoldDB" id="A0A367J6I7"/>
<keyword evidence="4" id="KW-0479">Metal-binding</keyword>
<dbReference type="FunFam" id="4.10.70.10:FF:000003">
    <property type="entry name" value="Disintegrin and metalloproteinase domain-containing protein 17"/>
    <property type="match status" value="1"/>
</dbReference>
<dbReference type="PANTHER" id="PTHR11905">
    <property type="entry name" value="ADAM A DISINTEGRIN AND METALLOPROTEASE DOMAIN"/>
    <property type="match status" value="1"/>
</dbReference>
<evidence type="ECO:0000256" key="2">
    <source>
        <dbReference type="ARBA" id="ARBA00056552"/>
    </source>
</evidence>
<dbReference type="InterPro" id="IPR001590">
    <property type="entry name" value="Peptidase_M12B"/>
</dbReference>
<evidence type="ECO:0000256" key="5">
    <source>
        <dbReference type="SAM" id="Phobius"/>
    </source>
</evidence>
<dbReference type="Pfam" id="PF00200">
    <property type="entry name" value="Disintegrin"/>
    <property type="match status" value="1"/>
</dbReference>
<evidence type="ECO:0000313" key="8">
    <source>
        <dbReference type="EMBL" id="RCH85526.1"/>
    </source>
</evidence>
<keyword evidence="4" id="KW-0862">Zinc</keyword>
<evidence type="ECO:0000313" key="9">
    <source>
        <dbReference type="Proteomes" id="UP000253551"/>
    </source>
</evidence>
<feature type="binding site" evidence="4">
    <location>
        <position position="237"/>
    </location>
    <ligand>
        <name>Zn(2+)</name>
        <dbReference type="ChEBI" id="CHEBI:29105"/>
        <note>catalytic</note>
    </ligand>
</feature>
<feature type="non-terminal residue" evidence="8">
    <location>
        <position position="1"/>
    </location>
</feature>
<dbReference type="SUPFAM" id="SSF57552">
    <property type="entry name" value="Blood coagulation inhibitor (disintegrin)"/>
    <property type="match status" value="1"/>
</dbReference>
<dbReference type="PROSITE" id="PS50214">
    <property type="entry name" value="DISINTEGRIN_2"/>
    <property type="match status" value="1"/>
</dbReference>
<keyword evidence="1" id="KW-1015">Disulfide bond</keyword>
<feature type="transmembrane region" description="Helical" evidence="5">
    <location>
        <begin position="501"/>
        <end position="526"/>
    </location>
</feature>
<evidence type="ECO:0000256" key="1">
    <source>
        <dbReference type="ARBA" id="ARBA00023157"/>
    </source>
</evidence>
<dbReference type="PROSITE" id="PS50215">
    <property type="entry name" value="ADAM_MEPRO"/>
    <property type="match status" value="1"/>
</dbReference>
<evidence type="ECO:0000259" key="6">
    <source>
        <dbReference type="PROSITE" id="PS50214"/>
    </source>
</evidence>
<keyword evidence="5" id="KW-0812">Transmembrane</keyword>
<dbReference type="InterPro" id="IPR024079">
    <property type="entry name" value="MetalloPept_cat_dom_sf"/>
</dbReference>
<dbReference type="SMART" id="SM00050">
    <property type="entry name" value="DISIN"/>
    <property type="match status" value="1"/>
</dbReference>
<keyword evidence="5" id="KW-0472">Membrane</keyword>
<dbReference type="STRING" id="4846.A0A367J6I7"/>
<feature type="active site" evidence="4">
    <location>
        <position position="234"/>
    </location>
</feature>
<feature type="domain" description="Peptidase M12B" evidence="7">
    <location>
        <begin position="77"/>
        <end position="293"/>
    </location>
</feature>
<keyword evidence="9" id="KW-1185">Reference proteome</keyword>
<feature type="binding site" evidence="4">
    <location>
        <position position="233"/>
    </location>
    <ligand>
        <name>Zn(2+)</name>
        <dbReference type="ChEBI" id="CHEBI:29105"/>
        <note>catalytic</note>
    </ligand>
</feature>
<dbReference type="GO" id="GO:0004222">
    <property type="term" value="F:metalloendopeptidase activity"/>
    <property type="evidence" value="ECO:0007669"/>
    <property type="project" value="InterPro"/>
</dbReference>
<dbReference type="OrthoDB" id="5951731at2759"/>
<organism evidence="8 9">
    <name type="scientific">Rhizopus stolonifer</name>
    <name type="common">Rhizopus nigricans</name>
    <dbReference type="NCBI Taxonomy" id="4846"/>
    <lineage>
        <taxon>Eukaryota</taxon>
        <taxon>Fungi</taxon>
        <taxon>Fungi incertae sedis</taxon>
        <taxon>Mucoromycota</taxon>
        <taxon>Mucoromycotina</taxon>
        <taxon>Mucoromycetes</taxon>
        <taxon>Mucorales</taxon>
        <taxon>Mucorineae</taxon>
        <taxon>Rhizopodaceae</taxon>
        <taxon>Rhizopus</taxon>
    </lineage>
</organism>
<accession>A0A367J6I7</accession>
<dbReference type="Gene3D" id="4.10.70.10">
    <property type="entry name" value="Disintegrin domain"/>
    <property type="match status" value="1"/>
</dbReference>
<dbReference type="GO" id="GO:0006508">
    <property type="term" value="P:proteolysis"/>
    <property type="evidence" value="ECO:0007669"/>
    <property type="project" value="InterPro"/>
</dbReference>
<keyword evidence="5" id="KW-1133">Transmembrane helix</keyword>
<evidence type="ECO:0000256" key="3">
    <source>
        <dbReference type="ARBA" id="ARBA00074021"/>
    </source>
</evidence>
<comment type="function">
    <text evidence="2">Probable zinc protease.</text>
</comment>
<name>A0A367J6I7_RHIST</name>
<dbReference type="SUPFAM" id="SSF55486">
    <property type="entry name" value="Metalloproteases ('zincins'), catalytic domain"/>
    <property type="match status" value="1"/>
</dbReference>
<comment type="caution">
    <text evidence="4">Lacks conserved residue(s) required for the propagation of feature annotation.</text>
</comment>
<dbReference type="InterPro" id="IPR001762">
    <property type="entry name" value="Disintegrin_dom"/>
</dbReference>
<dbReference type="Pfam" id="PF13688">
    <property type="entry name" value="Reprolysin_5"/>
    <property type="match status" value="1"/>
</dbReference>